<protein>
    <recommendedName>
        <fullName evidence="5">Cytochrome c oxidase assembly factor 5</fullName>
    </recommendedName>
</protein>
<evidence type="ECO:0000313" key="4">
    <source>
        <dbReference type="Proteomes" id="UP000812966"/>
    </source>
</evidence>
<dbReference type="AlphaFoldDB" id="A0A8K0JM38"/>
<dbReference type="GO" id="GO:0005739">
    <property type="term" value="C:mitochondrion"/>
    <property type="evidence" value="ECO:0007669"/>
    <property type="project" value="TreeGrafter"/>
</dbReference>
<dbReference type="OrthoDB" id="282149at2759"/>
<evidence type="ECO:0000313" key="3">
    <source>
        <dbReference type="EMBL" id="KAG7529523.1"/>
    </source>
</evidence>
<evidence type="ECO:0008006" key="5">
    <source>
        <dbReference type="Google" id="ProtNLM"/>
    </source>
</evidence>
<dbReference type="InterPro" id="IPR018793">
    <property type="entry name" value="Cyt_c_oxidase_assmbl_Pet191"/>
</dbReference>
<dbReference type="Proteomes" id="UP000812966">
    <property type="component" value="Unassembled WGS sequence"/>
</dbReference>
<reference evidence="3" key="1">
    <citation type="submission" date="2020-04" db="EMBL/GenBank/DDBJ databases">
        <title>Analysis of mating type loci in Filobasidium floriforme.</title>
        <authorList>
            <person name="Nowrousian M."/>
        </authorList>
    </citation>
    <scope>NUCLEOTIDE SEQUENCE</scope>
    <source>
        <strain evidence="3">CBS 6242</strain>
    </source>
</reference>
<comment type="caution">
    <text evidence="3">The sequence shown here is derived from an EMBL/GenBank/DDBJ whole genome shotgun (WGS) entry which is preliminary data.</text>
</comment>
<gene>
    <name evidence="3" type="ORF">FFLO_05591</name>
</gene>
<sequence length="86" mass="9680">MTVEQCSGIRDDFVKCVLRTNCVLRQNRTVADCVKHPEELPEQCLHLMSAFNNCKKGLLDMRKRFRGNITTTSKPASAEPVADISL</sequence>
<evidence type="ECO:0000256" key="1">
    <source>
        <dbReference type="ARBA" id="ARBA00007785"/>
    </source>
</evidence>
<dbReference type="PANTHER" id="PTHR28627">
    <property type="entry name" value="CYTOCHROME C OXIDASE ASSEMBLY FACTOR 5"/>
    <property type="match status" value="1"/>
</dbReference>
<dbReference type="EMBL" id="JABELV010000146">
    <property type="protein sequence ID" value="KAG7529523.1"/>
    <property type="molecule type" value="Genomic_DNA"/>
</dbReference>
<accession>A0A8K0JM38</accession>
<dbReference type="GO" id="GO:0033617">
    <property type="term" value="P:mitochondrial respiratory chain complex IV assembly"/>
    <property type="evidence" value="ECO:0007669"/>
    <property type="project" value="TreeGrafter"/>
</dbReference>
<dbReference type="PANTHER" id="PTHR28627:SF1">
    <property type="entry name" value="CYTOCHROME C OXIDASE ASSEMBLY FACTOR 5"/>
    <property type="match status" value="1"/>
</dbReference>
<keyword evidence="4" id="KW-1185">Reference proteome</keyword>
<evidence type="ECO:0000256" key="2">
    <source>
        <dbReference type="ARBA" id="ARBA00023157"/>
    </source>
</evidence>
<keyword evidence="2" id="KW-1015">Disulfide bond</keyword>
<organism evidence="3 4">
    <name type="scientific">Filobasidium floriforme</name>
    <dbReference type="NCBI Taxonomy" id="5210"/>
    <lineage>
        <taxon>Eukaryota</taxon>
        <taxon>Fungi</taxon>
        <taxon>Dikarya</taxon>
        <taxon>Basidiomycota</taxon>
        <taxon>Agaricomycotina</taxon>
        <taxon>Tremellomycetes</taxon>
        <taxon>Filobasidiales</taxon>
        <taxon>Filobasidiaceae</taxon>
        <taxon>Filobasidium</taxon>
    </lineage>
</organism>
<comment type="similarity">
    <text evidence="1">Belongs to the PET191 family.</text>
</comment>
<proteinExistence type="inferred from homology"/>
<dbReference type="Pfam" id="PF10203">
    <property type="entry name" value="Pet191_N"/>
    <property type="match status" value="1"/>
</dbReference>
<name>A0A8K0JM38_9TREE</name>